<feature type="coiled-coil region" evidence="1">
    <location>
        <begin position="2226"/>
        <end position="2253"/>
    </location>
</feature>
<organism evidence="6 7">
    <name type="scientific">Callorhinchus milii</name>
    <name type="common">Ghost shark</name>
    <dbReference type="NCBI Taxonomy" id="7868"/>
    <lineage>
        <taxon>Eukaryota</taxon>
        <taxon>Metazoa</taxon>
        <taxon>Chordata</taxon>
        <taxon>Craniata</taxon>
        <taxon>Vertebrata</taxon>
        <taxon>Chondrichthyes</taxon>
        <taxon>Holocephali</taxon>
        <taxon>Chimaeriformes</taxon>
        <taxon>Callorhinchidae</taxon>
        <taxon>Callorhinchus</taxon>
    </lineage>
</organism>
<dbReference type="InterPro" id="IPR027417">
    <property type="entry name" value="P-loop_NTPase"/>
</dbReference>
<reference evidence="6" key="5">
    <citation type="submission" date="2025-09" db="UniProtKB">
        <authorList>
            <consortium name="Ensembl"/>
        </authorList>
    </citation>
    <scope>IDENTIFICATION</scope>
</reference>
<evidence type="ECO:0008006" key="8">
    <source>
        <dbReference type="Google" id="ProtNLM"/>
    </source>
</evidence>
<dbReference type="Ensembl" id="ENSCMIT00000032869.1">
    <property type="protein sequence ID" value="ENSCMIP00000032377.1"/>
    <property type="gene ID" value="ENSCMIG00000013839.1"/>
</dbReference>
<dbReference type="FunFam" id="3.40.50.300:FF:000810">
    <property type="entry name" value="probable helicase senataxin"/>
    <property type="match status" value="1"/>
</dbReference>
<dbReference type="PANTHER" id="PTHR10887">
    <property type="entry name" value="DNA2/NAM7 HELICASE FAMILY"/>
    <property type="match status" value="1"/>
</dbReference>
<evidence type="ECO:0000313" key="6">
    <source>
        <dbReference type="Ensembl" id="ENSCMIP00000032377.1"/>
    </source>
</evidence>
<feature type="compositionally biased region" description="Acidic residues" evidence="2">
    <location>
        <begin position="1642"/>
        <end position="1652"/>
    </location>
</feature>
<dbReference type="CDD" id="cd18808">
    <property type="entry name" value="SF1_C_Upf1"/>
    <property type="match status" value="1"/>
</dbReference>
<feature type="compositionally biased region" description="Basic and acidic residues" evidence="2">
    <location>
        <begin position="896"/>
        <end position="905"/>
    </location>
</feature>
<feature type="compositionally biased region" description="Basic residues" evidence="2">
    <location>
        <begin position="1511"/>
        <end position="1524"/>
    </location>
</feature>
<feature type="compositionally biased region" description="Polar residues" evidence="2">
    <location>
        <begin position="911"/>
        <end position="924"/>
    </location>
</feature>
<sequence length="2786" mass="312712">MSTCRWCTPRGQTTVQFLLQYCSGELSSQEVKAANEDLCYCLECVVEYHQARDEVHAKHKALCKLETKRLIDHFENALKAELEDDELFLIENEQEIQLCGYTGPDLENNLRVPILEILKYPYLLLDEGLSQLCIEALTKMEKVNFSFQAFDKHPGIYLLLVHPNETVRKWAILTARSLGKVERDDFYDLQEVITCLLRVIELDLFENSDIYNSVDTETTLILLPPHLYDITNHKNYWLGICMLFMVLDEQAMDSLLLAQDKQNDFMNSILNTMKKSEEDDTSDPFWPALQCFMVILDRLGSKVWGQLIDPMEAFQTITGSHSYNKEIENIRNNVSSKRIKSDLDDGDGDYDDNLVSCSQIVYDYNTKRQNKDTGWKNAICPDYYPNMYDEMQTLVHVLQCDIGQDMRVHNSTFLWFIPFVNSVMDLKNLGVVYIGEVVHHIHSEIKDVLDRKVNSCDKVAGFFILIMVCIVELHRNKKNLHMLWYSSQKWVDMLVKCANLPAWVFNQNKEKAGTPGNCRITSTSLAAKSSGVCSSVTNSVQQACVQLVRCFLREGCQSQQRGTSQQFLDKLNLQLRNTFILGWQLSHKEQQELKTCLIEIVKLAKNQVSEVKQPSRVGRGGVLPCSLIKQEKVERSVCERITEYCNSGPEPPDSAVSRSITFQSNVVQEKPVNSRSVENLCEVPGASESSVEPAMTPVHSCDSSTFPQETSSAKVSFDIVTDDELREMFKETSDPVRKESLGDPHSKYKPAAEHTDSSTRGSGPISHPEDNGQIKPLPSTDGAEPMRESTWRLVSTKIEDDHVGAKVPTLCNSAQVIPESPHKANVPCAKPEKSNMFKLDRARLLHLNNKMKIFNRKTKMDKEEASSPRKESTDTDCANSRVGRGQSGGELSDWDSNLKPKEPIRGGDCTPDTSMPHQEQTLASVSADRRKSPNSDGTLSSKGTTDPHSPKTSCASPKPGQCSPSRLDDDDDDDSDIPFDALRIKLKKRHNVDVCLLTNSEINRDLTRLSLAASSKCANFSDGLTQESCVMQFPETINRKVKGSFCVQKGEIPKSSSFVHDLTTNENRRIIVADSHSPNLKGSTVKLEACDAKNPDGIGDSIPGTTHSEGNKASNHGTSDTTFSKHVSHPKESVVFEEDDSQFFEFETEEEIYSVWEDTQPQEGQATVAKVTVVEPSSTTYHQPGYSDVDLDILNEWGYDTDYATDEMIEKVASRAELHLEQPQPVLRMSSSSSGSTTDEEDSDESHVNKSEASHAVSAFYSASDLLKGKHREKNILTSDPNRKGFLLPGENKQKLVSANTGAPKGQLAKKLPVKQATGESRKSDTFSLPLSKAKEKSSLQVKARDKYSTQASPRKDLSKFSPSEKKANSSAHSRKGAGNVCPSSNARHSSLEGKSSGGSFTTGFKSPSKDLQTDKPSDKPPLSLQQKKVRKRPEPTSLVEKLGLKKKTRKAFDLSQGSLDSLNELRNYGQAKGTIEHTRSKKTKLISPQKLTTCKNLRLLASQDRQYLRQAKHSSTLKKRKETKKGTVSHPRSSQLLPTEEAGRGSSFSFSSMSENHSGHFTSREKHSNPTMAITVSVEVPQCRKPDGACTKEPILHMIGDEDNDHHDFNLTQHDPVDKDLDNENQEDVDAFNLTQRDPVDMDLDSEDAKEEGDHGNSKEEAGCQQLEHADPSVNAEILKKKQPPLPGPKSDVVFATPALPVSLSKSSRATTSKRFASSSTSRNAQLASEMEMLPNCKIKQVGKPLLPKPAESKLLVSRPFPFPKPVPTTNILRALKGVNAMASASPPAMPTRTPPSYAAQPHVRFKPLRDPLCLKVDLADRQNRDASYLIKDVLKWTYQMFDSLNQFGPPDCLCEFAPREVPQKFSSYEEYFRVYYPLMMLNTFEQLAKEWTESRQSHRLIQNSLTLKNHWVQEQIYRAEFQVSLHDTNFNKHQQPKEDDVVFLWLLQSHIPYLQDEMVDGTPEVHLGHISRASYSSDGRGSTLHLSVQTRGNVSAVKSQPIKCEVIGSLVTTIRQFKALLFLHKTPLALPVISISSPFFTQRDLVDDAKWSSANEYNEFQQRAINVAYTMVKQHSRIPKICLIQGPPGTGKSKTIVGFLHRLLNEEEENVEPVMSRNPRTKRTRILVCAPSNAAIDDLMKKIILDFKSKSKDKNNCLGNCGDVNLVRLGLEKSISSDVVKFSLDYQVDYKIKKNQPGVDQQIQWRKQYLDKRLDELGRQCAIMKKHREQIVKLTEERRKLDMERQKLGRTMKEHHRQMQDVQLNIILESHIICCTLSTSGGGLLEMAFRKLGHEPFSCVIVDEAGQSCESETLIPLVYRCPKLILLGDPEQLPPTIISMKARGFGYGRSMMQRLQKGLYDDVKQSGVRQQPHVLELLTQYRMHPDICLFPSKHIYGGKLKTNKTVEMQRCSLSWPFEPYMLFDVIDGCEIRKKGSFSNLQEVKLVIALITLIAEQQKGKCNNIAVITPYNAQKQEIQNQIEQACRKGLDQGRAIQVGTVDGFQGCEKDCIIVTCVRANNQQANIGFLADRQRLNVTITRARFSLFILGHLKTLTDSKDWNALIQDAQRRGAIVKTCESDYRKDCRKVMKPRPAFQRALSVQGTGDRKAVPELLRRASIPMSCESTKRVEQTLKPPAPSLPVDTVHPQPGPAQKPADDRPRDPRLARKLGAQTKDVGPQLEEASTRWPNPPDAHTPLASRGQRVPRPSLPGASCQAAVGRRNETSSSLASRSCASAFGNNRDNRDRHRHSHSARPQTQGQEAKRRRDDSSAGEQGYSEMKRKRK</sequence>
<feature type="compositionally biased region" description="Basic and acidic residues" evidence="2">
    <location>
        <begin position="1408"/>
        <end position="1419"/>
    </location>
</feature>
<evidence type="ECO:0000313" key="7">
    <source>
        <dbReference type="Proteomes" id="UP000314986"/>
    </source>
</evidence>
<reference evidence="7" key="3">
    <citation type="journal article" date="2014" name="Nature">
        <title>Elephant shark genome provides unique insights into gnathostome evolution.</title>
        <authorList>
            <consortium name="International Elephant Shark Genome Sequencing Consortium"/>
            <person name="Venkatesh B."/>
            <person name="Lee A.P."/>
            <person name="Ravi V."/>
            <person name="Maurya A.K."/>
            <person name="Lian M.M."/>
            <person name="Swann J.B."/>
            <person name="Ohta Y."/>
            <person name="Flajnik M.F."/>
            <person name="Sutoh Y."/>
            <person name="Kasahara M."/>
            <person name="Hoon S."/>
            <person name="Gangu V."/>
            <person name="Roy S.W."/>
            <person name="Irimia M."/>
            <person name="Korzh V."/>
            <person name="Kondrychyn I."/>
            <person name="Lim Z.W."/>
            <person name="Tay B.H."/>
            <person name="Tohari S."/>
            <person name="Kong K.W."/>
            <person name="Ho S."/>
            <person name="Lorente-Galdos B."/>
            <person name="Quilez J."/>
            <person name="Marques-Bonet T."/>
            <person name="Raney B.J."/>
            <person name="Ingham P.W."/>
            <person name="Tay A."/>
            <person name="Hillier L.W."/>
            <person name="Minx P."/>
            <person name="Boehm T."/>
            <person name="Wilson R.K."/>
            <person name="Brenner S."/>
            <person name="Warren W.C."/>
        </authorList>
    </citation>
    <scope>NUCLEOTIDE SEQUENCE [LARGE SCALE GENOMIC DNA]</scope>
</reference>
<feature type="domain" description="DNA2/NAM7 helicase helicase" evidence="4">
    <location>
        <begin position="2059"/>
        <end position="2341"/>
    </location>
</feature>
<feature type="compositionally biased region" description="Low complexity" evidence="2">
    <location>
        <begin position="2727"/>
        <end position="2742"/>
    </location>
</feature>
<dbReference type="GeneID" id="103184626"/>
<feature type="domain" description="Helicase Sen1 N-terminal" evidence="3">
    <location>
        <begin position="35"/>
        <end position="341"/>
    </location>
</feature>
<dbReference type="GO" id="GO:0001147">
    <property type="term" value="F:transcription termination site sequence-specific DNA binding"/>
    <property type="evidence" value="ECO:0007669"/>
    <property type="project" value="TreeGrafter"/>
</dbReference>
<feature type="region of interest" description="Disordered" evidence="2">
    <location>
        <begin position="1508"/>
        <end position="1571"/>
    </location>
</feature>
<dbReference type="InterPro" id="IPR041679">
    <property type="entry name" value="DNA2/NAM7-like_C"/>
</dbReference>
<evidence type="ECO:0000256" key="1">
    <source>
        <dbReference type="SAM" id="Coils"/>
    </source>
</evidence>
<reference evidence="6" key="4">
    <citation type="submission" date="2025-08" db="UniProtKB">
        <authorList>
            <consortium name="Ensembl"/>
        </authorList>
    </citation>
    <scope>IDENTIFICATION</scope>
</reference>
<feature type="region of interest" description="Disordered" evidence="2">
    <location>
        <begin position="730"/>
        <end position="787"/>
    </location>
</feature>
<feature type="compositionally biased region" description="Polar residues" evidence="2">
    <location>
        <begin position="1103"/>
        <end position="1125"/>
    </location>
</feature>
<evidence type="ECO:0000259" key="4">
    <source>
        <dbReference type="Pfam" id="PF13086"/>
    </source>
</evidence>
<feature type="compositionally biased region" description="Basic and acidic residues" evidence="2">
    <location>
        <begin position="1333"/>
        <end position="1368"/>
    </location>
</feature>
<dbReference type="OrthoDB" id="6513042at2759"/>
<feature type="region of interest" description="Disordered" evidence="2">
    <location>
        <begin position="1299"/>
        <end position="1444"/>
    </location>
</feature>
<feature type="compositionally biased region" description="Low complexity" evidence="2">
    <location>
        <begin position="1394"/>
        <end position="1407"/>
    </location>
</feature>
<dbReference type="InParanoid" id="A0A4W3ISM7"/>
<dbReference type="PANTHER" id="PTHR10887:SF495">
    <property type="entry name" value="HELICASE SENATAXIN ISOFORM X1-RELATED"/>
    <property type="match status" value="1"/>
</dbReference>
<feature type="region of interest" description="Disordered" evidence="2">
    <location>
        <begin position="1220"/>
        <end position="1253"/>
    </location>
</feature>
<keyword evidence="7" id="KW-1185">Reference proteome</keyword>
<dbReference type="Pfam" id="PF12726">
    <property type="entry name" value="SEN1_N"/>
    <property type="match status" value="1"/>
</dbReference>
<dbReference type="KEGG" id="cmk:103184626"/>
<dbReference type="InterPro" id="IPR047187">
    <property type="entry name" value="SF1_C_Upf1"/>
</dbReference>
<dbReference type="GO" id="GO:0004386">
    <property type="term" value="F:helicase activity"/>
    <property type="evidence" value="ECO:0007669"/>
    <property type="project" value="InterPro"/>
</dbReference>
<dbReference type="SUPFAM" id="SSF52540">
    <property type="entry name" value="P-loop containing nucleoside triphosphate hydrolases"/>
    <property type="match status" value="1"/>
</dbReference>
<dbReference type="CDD" id="cd18042">
    <property type="entry name" value="DEXXQc_SETX"/>
    <property type="match status" value="1"/>
</dbReference>
<feature type="region of interest" description="Disordered" evidence="2">
    <location>
        <begin position="1092"/>
        <end position="1130"/>
    </location>
</feature>
<gene>
    <name evidence="6" type="primary">setx</name>
</gene>
<feature type="domain" description="DNA2/NAM7 helicase-like C-terminal" evidence="5">
    <location>
        <begin position="2349"/>
        <end position="2553"/>
    </location>
</feature>
<dbReference type="Gene3D" id="3.40.50.300">
    <property type="entry name" value="P-loop containing nucleotide triphosphate hydrolases"/>
    <property type="match status" value="2"/>
</dbReference>
<dbReference type="CTD" id="23064"/>
<evidence type="ECO:0000259" key="3">
    <source>
        <dbReference type="Pfam" id="PF12726"/>
    </source>
</evidence>
<feature type="compositionally biased region" description="Polar residues" evidence="2">
    <location>
        <begin position="934"/>
        <end position="955"/>
    </location>
</feature>
<dbReference type="GO" id="GO:0016604">
    <property type="term" value="C:nuclear body"/>
    <property type="evidence" value="ECO:0007669"/>
    <property type="project" value="TreeGrafter"/>
</dbReference>
<dbReference type="Pfam" id="PF13087">
    <property type="entry name" value="AAA_12"/>
    <property type="match status" value="1"/>
</dbReference>
<feature type="compositionally biased region" description="Polar residues" evidence="2">
    <location>
        <begin position="701"/>
        <end position="713"/>
    </location>
</feature>
<evidence type="ECO:0000259" key="5">
    <source>
        <dbReference type="Pfam" id="PF13087"/>
    </source>
</evidence>
<feature type="region of interest" description="Disordered" evidence="2">
    <location>
        <begin position="686"/>
        <end position="713"/>
    </location>
</feature>
<accession>A0A4W3ISM7</accession>
<feature type="region of interest" description="Disordered" evidence="2">
    <location>
        <begin position="2626"/>
        <end position="2786"/>
    </location>
</feature>
<dbReference type="STRING" id="7868.ENSCMIP00000032377"/>
<dbReference type="InterPro" id="IPR024481">
    <property type="entry name" value="Helicase_Sen1_N"/>
</dbReference>
<feature type="region of interest" description="Disordered" evidence="2">
    <location>
        <begin position="1602"/>
        <end position="1665"/>
    </location>
</feature>
<protein>
    <recommendedName>
        <fullName evidence="8">Helicase senataxin</fullName>
    </recommendedName>
</protein>
<feature type="compositionally biased region" description="Basic and acidic residues" evidence="2">
    <location>
        <begin position="2657"/>
        <end position="2667"/>
    </location>
</feature>
<dbReference type="Pfam" id="PF13086">
    <property type="entry name" value="AAA_11"/>
    <property type="match status" value="1"/>
</dbReference>
<evidence type="ECO:0000256" key="2">
    <source>
        <dbReference type="SAM" id="MobiDB-lite"/>
    </source>
</evidence>
<dbReference type="InterPro" id="IPR041677">
    <property type="entry name" value="DNA2/NAM7_AAA_11"/>
</dbReference>
<reference evidence="7" key="2">
    <citation type="journal article" date="2007" name="PLoS Biol.">
        <title>Survey sequencing and comparative analysis of the elephant shark (Callorhinchus milii) genome.</title>
        <authorList>
            <person name="Venkatesh B."/>
            <person name="Kirkness E.F."/>
            <person name="Loh Y.H."/>
            <person name="Halpern A.L."/>
            <person name="Lee A.P."/>
            <person name="Johnson J."/>
            <person name="Dandona N."/>
            <person name="Viswanathan L.D."/>
            <person name="Tay A."/>
            <person name="Venter J.C."/>
            <person name="Strausberg R.L."/>
            <person name="Brenner S."/>
        </authorList>
    </citation>
    <scope>NUCLEOTIDE SEQUENCE [LARGE SCALE GENOMIC DNA]</scope>
</reference>
<dbReference type="Proteomes" id="UP000314986">
    <property type="component" value="Unassembled WGS sequence"/>
</dbReference>
<dbReference type="InterPro" id="IPR045055">
    <property type="entry name" value="DNA2/NAM7-like"/>
</dbReference>
<feature type="compositionally biased region" description="Basic and acidic residues" evidence="2">
    <location>
        <begin position="1605"/>
        <end position="1623"/>
    </location>
</feature>
<reference evidence="7" key="1">
    <citation type="journal article" date="2006" name="Science">
        <title>Ancient noncoding elements conserved in the human genome.</title>
        <authorList>
            <person name="Venkatesh B."/>
            <person name="Kirkness E.F."/>
            <person name="Loh Y.H."/>
            <person name="Halpern A.L."/>
            <person name="Lee A.P."/>
            <person name="Johnson J."/>
            <person name="Dandona N."/>
            <person name="Viswanathan L.D."/>
            <person name="Tay A."/>
            <person name="Venter J.C."/>
            <person name="Strausberg R.L."/>
            <person name="Brenner S."/>
        </authorList>
    </citation>
    <scope>NUCLEOTIDE SEQUENCE [LARGE SCALE GENOMIC DNA]</scope>
</reference>
<dbReference type="OMA" id="NIFFPLM"/>
<feature type="compositionally biased region" description="Basic and acidic residues" evidence="2">
    <location>
        <begin position="858"/>
        <end position="873"/>
    </location>
</feature>
<name>A0A4W3ISM7_CALMI</name>
<dbReference type="GeneTree" id="ENSGT00940000160918"/>
<feature type="compositionally biased region" description="Basic and acidic residues" evidence="2">
    <location>
        <begin position="1653"/>
        <end position="1663"/>
    </location>
</feature>
<keyword evidence="1" id="KW-0175">Coiled coil</keyword>
<dbReference type="GO" id="GO:0006369">
    <property type="term" value="P:termination of RNA polymerase II transcription"/>
    <property type="evidence" value="ECO:0007669"/>
    <property type="project" value="TreeGrafter"/>
</dbReference>
<feature type="compositionally biased region" description="Basic and acidic residues" evidence="2">
    <location>
        <begin position="730"/>
        <end position="757"/>
    </location>
</feature>
<feature type="region of interest" description="Disordered" evidence="2">
    <location>
        <begin position="853"/>
        <end position="974"/>
    </location>
</feature>
<proteinExistence type="predicted"/>